<comment type="catalytic activity">
    <reaction evidence="6">
        <text>D-arabinose 5-phosphate + phosphoenolpyruvate + H2O = 3-deoxy-alpha-D-manno-2-octulosonate-8-phosphate + phosphate</text>
        <dbReference type="Rhea" id="RHEA:14053"/>
        <dbReference type="ChEBI" id="CHEBI:15377"/>
        <dbReference type="ChEBI" id="CHEBI:43474"/>
        <dbReference type="ChEBI" id="CHEBI:57693"/>
        <dbReference type="ChEBI" id="CHEBI:58702"/>
        <dbReference type="ChEBI" id="CHEBI:85985"/>
        <dbReference type="EC" id="2.5.1.55"/>
    </reaction>
</comment>
<accession>A0A382Y8D1</accession>
<dbReference type="InterPro" id="IPR013785">
    <property type="entry name" value="Aldolase_TIM"/>
</dbReference>
<organism evidence="8">
    <name type="scientific">marine metagenome</name>
    <dbReference type="NCBI Taxonomy" id="408172"/>
    <lineage>
        <taxon>unclassified sequences</taxon>
        <taxon>metagenomes</taxon>
        <taxon>ecological metagenomes</taxon>
    </lineage>
</organism>
<evidence type="ECO:0000256" key="1">
    <source>
        <dbReference type="ARBA" id="ARBA00004496"/>
    </source>
</evidence>
<comment type="similarity">
    <text evidence="2">Belongs to the KdsA family.</text>
</comment>
<feature type="domain" description="DAHP synthetase I/KDSA" evidence="7">
    <location>
        <begin position="16"/>
        <end position="235"/>
    </location>
</feature>
<name>A0A382Y8D1_9ZZZZ</name>
<reference evidence="8" key="1">
    <citation type="submission" date="2018-05" db="EMBL/GenBank/DDBJ databases">
        <authorList>
            <person name="Lanie J.A."/>
            <person name="Ng W.-L."/>
            <person name="Kazmierczak K.M."/>
            <person name="Andrzejewski T.M."/>
            <person name="Davidsen T.M."/>
            <person name="Wayne K.J."/>
            <person name="Tettelin H."/>
            <person name="Glass J.I."/>
            <person name="Rusch D."/>
            <person name="Podicherti R."/>
            <person name="Tsui H.-C.T."/>
            <person name="Winkler M.E."/>
        </authorList>
    </citation>
    <scope>NUCLEOTIDE SEQUENCE</scope>
</reference>
<dbReference type="PANTHER" id="PTHR21057">
    <property type="entry name" value="PHOSPHO-2-DEHYDRO-3-DEOXYHEPTONATE ALDOLASE"/>
    <property type="match status" value="1"/>
</dbReference>
<dbReference type="AlphaFoldDB" id="A0A382Y8D1"/>
<evidence type="ECO:0000313" key="8">
    <source>
        <dbReference type="EMBL" id="SVD78748.1"/>
    </source>
</evidence>
<dbReference type="Gene3D" id="3.20.20.70">
    <property type="entry name" value="Aldolase class I"/>
    <property type="match status" value="1"/>
</dbReference>
<gene>
    <name evidence="8" type="ORF">METZ01_LOCUS431602</name>
</gene>
<evidence type="ECO:0000256" key="5">
    <source>
        <dbReference type="ARBA" id="ARBA00022679"/>
    </source>
</evidence>
<evidence type="ECO:0000259" key="7">
    <source>
        <dbReference type="Pfam" id="PF00793"/>
    </source>
</evidence>
<evidence type="ECO:0000256" key="4">
    <source>
        <dbReference type="ARBA" id="ARBA00022490"/>
    </source>
</evidence>
<evidence type="ECO:0000256" key="6">
    <source>
        <dbReference type="ARBA" id="ARBA00049112"/>
    </source>
</evidence>
<dbReference type="EC" id="2.5.1.55" evidence="3"/>
<dbReference type="InterPro" id="IPR006218">
    <property type="entry name" value="DAHP1/KDSA"/>
</dbReference>
<keyword evidence="4" id="KW-0963">Cytoplasm</keyword>
<dbReference type="SUPFAM" id="SSF51569">
    <property type="entry name" value="Aldolase"/>
    <property type="match status" value="1"/>
</dbReference>
<keyword evidence="5" id="KW-0808">Transferase</keyword>
<proteinExistence type="inferred from homology"/>
<dbReference type="GO" id="GO:0005737">
    <property type="term" value="C:cytoplasm"/>
    <property type="evidence" value="ECO:0007669"/>
    <property type="project" value="UniProtKB-SubCell"/>
</dbReference>
<dbReference type="InterPro" id="IPR006269">
    <property type="entry name" value="KDO8P_synthase"/>
</dbReference>
<protein>
    <recommendedName>
        <fullName evidence="3">3-deoxy-8-phosphooctulonate synthase</fullName>
        <ecNumber evidence="3">2.5.1.55</ecNumber>
    </recommendedName>
</protein>
<feature type="non-terminal residue" evidence="8">
    <location>
        <position position="237"/>
    </location>
</feature>
<dbReference type="Pfam" id="PF00793">
    <property type="entry name" value="DAHP_synth_1"/>
    <property type="match status" value="1"/>
</dbReference>
<comment type="subcellular location">
    <subcellularLocation>
        <location evidence="1">Cytoplasm</location>
    </subcellularLocation>
</comment>
<sequence length="237" mass="24880">MSHLAPETPLLTSGSLAVGAKSPPLIIAGPDSLESEELALTIAAELVRLQDKLQVPFVFKGSYDKANRSSHLSYRGPGIEAGLDILSRVKQETGLPVTTDVHSAEEVNQAAEVLDILQVPAFLCRQNDLLQACGATGKLVNIKKGQFLDPANIPARAAAATGPGTPGVLITERGTTFGHGDLVNDFRGIPAMREDGFCVIFDAPHSVQKPGALGDRSDGKREMIPHLARAAAGTGCD</sequence>
<evidence type="ECO:0000256" key="2">
    <source>
        <dbReference type="ARBA" id="ARBA00010499"/>
    </source>
</evidence>
<evidence type="ECO:0000256" key="3">
    <source>
        <dbReference type="ARBA" id="ARBA00012693"/>
    </source>
</evidence>
<dbReference type="NCBIfam" id="NF003543">
    <property type="entry name" value="PRK05198.1"/>
    <property type="match status" value="1"/>
</dbReference>
<dbReference type="GO" id="GO:0008676">
    <property type="term" value="F:3-deoxy-8-phosphooctulonate synthase activity"/>
    <property type="evidence" value="ECO:0007669"/>
    <property type="project" value="UniProtKB-EC"/>
</dbReference>
<dbReference type="EMBL" id="UINC01173252">
    <property type="protein sequence ID" value="SVD78748.1"/>
    <property type="molecule type" value="Genomic_DNA"/>
</dbReference>